<evidence type="ECO:0000256" key="1">
    <source>
        <dbReference type="SAM" id="MobiDB-lite"/>
    </source>
</evidence>
<accession>D8P771</accession>
<evidence type="ECO:0000313" key="2">
    <source>
        <dbReference type="EMBL" id="CBJ52905.1"/>
    </source>
</evidence>
<dbReference type="AlphaFoldDB" id="D8P771"/>
<proteinExistence type="predicted"/>
<gene>
    <name evidence="2" type="ORF">RCFBP_mp10114</name>
</gene>
<feature type="region of interest" description="Disordered" evidence="1">
    <location>
        <begin position="60"/>
        <end position="80"/>
    </location>
</feature>
<keyword evidence="2" id="KW-0614">Plasmid</keyword>
<protein>
    <submittedName>
        <fullName evidence="2">Uncharacterized protein</fullName>
    </submittedName>
</protein>
<dbReference type="RefSeq" id="WP_013207474.1">
    <property type="nucleotide sequence ID" value="NC_014309.1"/>
</dbReference>
<dbReference type="EMBL" id="FP885907">
    <property type="protein sequence ID" value="CBJ52905.1"/>
    <property type="molecule type" value="Genomic_DNA"/>
</dbReference>
<geneLocation type="plasmid" evidence="2">
    <name>RCFBPv3_mp</name>
</geneLocation>
<reference evidence="2" key="1">
    <citation type="journal article" date="2010" name="BMC Genomics">
        <title>Genomes of three tomato pathogens within the Ralstonia solanacearum species complex reveal significant evolutionary divergence.</title>
        <authorList>
            <person name="Remenant B."/>
            <person name="Coupat-Goutaland B."/>
            <person name="Guidot A."/>
            <person name="Cellier G."/>
            <person name="Wicker E."/>
            <person name="Allen C."/>
            <person name="Fegan M."/>
            <person name="Pruvost O."/>
            <person name="Elbaz M."/>
            <person name="Calteau A."/>
            <person name="Salvignol G."/>
            <person name="Mornico D."/>
            <person name="Mangenot S."/>
            <person name="Barbe V."/>
            <person name="Medigue C."/>
            <person name="Prior P."/>
        </authorList>
    </citation>
    <scope>NUCLEOTIDE SEQUENCE [LARGE SCALE GENOMIC DNA]</scope>
    <source>
        <strain evidence="2">CFBP2957</strain>
        <plasmid evidence="2">RCFBPv3_mp</plasmid>
    </source>
</reference>
<name>D8P771_RALSL</name>
<reference evidence="2" key="2">
    <citation type="submission" date="2010-02" db="EMBL/GenBank/DDBJ databases">
        <authorList>
            <person name="Genoscope - CEA"/>
        </authorList>
    </citation>
    <scope>NUCLEOTIDE SEQUENCE</scope>
    <source>
        <strain evidence="2">CFBP2957</strain>
        <plasmid evidence="2">RCFBPv3_mp</plasmid>
    </source>
</reference>
<sequence length="80" mass="9130">MFSLEAQLKSNPAAQCRVLANRFIPIPKLVLLSDIGNRPDRWSINRLDFYLLQSIKGSENFRKSDDLSDPNIPCGRQRAI</sequence>
<organism evidence="2">
    <name type="scientific">Ralstonia solanacearum CFBP2957</name>
    <dbReference type="NCBI Taxonomy" id="859656"/>
    <lineage>
        <taxon>Bacteria</taxon>
        <taxon>Pseudomonadati</taxon>
        <taxon>Pseudomonadota</taxon>
        <taxon>Betaproteobacteria</taxon>
        <taxon>Burkholderiales</taxon>
        <taxon>Burkholderiaceae</taxon>
        <taxon>Ralstonia</taxon>
        <taxon>Ralstonia solanacearum species complex</taxon>
    </lineage>
</organism>